<dbReference type="InterPro" id="IPR045886">
    <property type="entry name" value="ThiF/MoeB/HesA"/>
</dbReference>
<dbReference type="PANTHER" id="PTHR10953">
    <property type="entry name" value="UBIQUITIN-ACTIVATING ENZYME E1"/>
    <property type="match status" value="1"/>
</dbReference>
<dbReference type="FunFam" id="3.40.50.720:FF:000080">
    <property type="entry name" value="Thiazole biosynthesis adenylyltransferase ThiF"/>
    <property type="match status" value="1"/>
</dbReference>
<dbReference type="Gene3D" id="3.40.50.720">
    <property type="entry name" value="NAD(P)-binding Rossmann-like Domain"/>
    <property type="match status" value="1"/>
</dbReference>
<dbReference type="NCBIfam" id="NF009123">
    <property type="entry name" value="PRK12475.1"/>
    <property type="match status" value="1"/>
</dbReference>
<evidence type="ECO:0000313" key="4">
    <source>
        <dbReference type="Proteomes" id="UP000624041"/>
    </source>
</evidence>
<reference evidence="3" key="2">
    <citation type="submission" date="2020-09" db="EMBL/GenBank/DDBJ databases">
        <authorList>
            <person name="Sun Q."/>
            <person name="Ohkuma M."/>
        </authorList>
    </citation>
    <scope>NUCLEOTIDE SEQUENCE</scope>
    <source>
        <strain evidence="3">JCM 17251</strain>
    </source>
</reference>
<reference evidence="3" key="1">
    <citation type="journal article" date="2014" name="Int. J. Syst. Evol. Microbiol.">
        <title>Complete genome sequence of Corynebacterium casei LMG S-19264T (=DSM 44701T), isolated from a smear-ripened cheese.</title>
        <authorList>
            <consortium name="US DOE Joint Genome Institute (JGI-PGF)"/>
            <person name="Walter F."/>
            <person name="Albersmeier A."/>
            <person name="Kalinowski J."/>
            <person name="Ruckert C."/>
        </authorList>
    </citation>
    <scope>NUCLEOTIDE SEQUENCE</scope>
    <source>
        <strain evidence="3">JCM 17251</strain>
    </source>
</reference>
<sequence length="345" mass="38376">MREKKGNEVMNERYSRQALFKPIGESGQEKINQKHVLIVGCGALGTANAANLVRSGIGKLTIIDRDYVELSNLQRQQLFTEKDAKNQIPKVVAAKERLKAINPEVEIAEHILDVTGEDFAPLLEGADLVIDATDNFDIRFIMNDLIHKYKLPWIFGSVVGSTGMSYTILPGETPCLACILDTTTMTGATCDSVGIIAPAVQMVVAHQSAEALKLLVEDEEALRTELVMFDLWSNQYQTIKVDRAKKADCPTCGTTPAYPALSYDERTKTEVLCGRNTVQIRAKREVILPDLARKLGRLGQVNVNDFLLSLQYDDLRIVIFKDGRTFIHGTDSVEQARKIYYQLVG</sequence>
<protein>
    <submittedName>
        <fullName evidence="3">Thiamine/molybdopterin biosynthesis protein MoeB</fullName>
    </submittedName>
</protein>
<dbReference type="AlphaFoldDB" id="A0A917XSB6"/>
<dbReference type="SUPFAM" id="SSF69572">
    <property type="entry name" value="Activating enzymes of the ubiquitin-like proteins"/>
    <property type="match status" value="1"/>
</dbReference>
<feature type="domain" description="THIF-type NAD/FAD binding fold" evidence="2">
    <location>
        <begin position="14"/>
        <end position="250"/>
    </location>
</feature>
<dbReference type="CDD" id="cd00757">
    <property type="entry name" value="ThiF_MoeB_HesA_family"/>
    <property type="match status" value="1"/>
</dbReference>
<dbReference type="InterPro" id="IPR035985">
    <property type="entry name" value="Ubiquitin-activating_enz"/>
</dbReference>
<proteinExistence type="inferred from homology"/>
<evidence type="ECO:0000313" key="3">
    <source>
        <dbReference type="EMBL" id="GGN51679.1"/>
    </source>
</evidence>
<evidence type="ECO:0000256" key="1">
    <source>
        <dbReference type="ARBA" id="ARBA00009919"/>
    </source>
</evidence>
<dbReference type="GO" id="GO:0005737">
    <property type="term" value="C:cytoplasm"/>
    <property type="evidence" value="ECO:0007669"/>
    <property type="project" value="TreeGrafter"/>
</dbReference>
<comment type="similarity">
    <text evidence="1">Belongs to the HesA/MoeB/ThiF family.</text>
</comment>
<dbReference type="PANTHER" id="PTHR10953:SF102">
    <property type="entry name" value="ADENYLYLTRANSFERASE AND SULFURTRANSFERASE MOCS3"/>
    <property type="match status" value="1"/>
</dbReference>
<dbReference type="GO" id="GO:0008641">
    <property type="term" value="F:ubiquitin-like modifier activating enzyme activity"/>
    <property type="evidence" value="ECO:0007669"/>
    <property type="project" value="InterPro"/>
</dbReference>
<dbReference type="EMBL" id="BMOS01000003">
    <property type="protein sequence ID" value="GGN51679.1"/>
    <property type="molecule type" value="Genomic_DNA"/>
</dbReference>
<dbReference type="GO" id="GO:0004792">
    <property type="term" value="F:thiosulfate-cyanide sulfurtransferase activity"/>
    <property type="evidence" value="ECO:0007669"/>
    <property type="project" value="TreeGrafter"/>
</dbReference>
<name>A0A917XSB6_9BACI</name>
<dbReference type="GO" id="GO:0016779">
    <property type="term" value="F:nucleotidyltransferase activity"/>
    <property type="evidence" value="ECO:0007669"/>
    <property type="project" value="TreeGrafter"/>
</dbReference>
<organism evidence="3 4">
    <name type="scientific">Oceanobacillus indicireducens</name>
    <dbReference type="NCBI Taxonomy" id="1004261"/>
    <lineage>
        <taxon>Bacteria</taxon>
        <taxon>Bacillati</taxon>
        <taxon>Bacillota</taxon>
        <taxon>Bacilli</taxon>
        <taxon>Bacillales</taxon>
        <taxon>Bacillaceae</taxon>
        <taxon>Oceanobacillus</taxon>
    </lineage>
</organism>
<evidence type="ECO:0000259" key="2">
    <source>
        <dbReference type="Pfam" id="PF00899"/>
    </source>
</evidence>
<gene>
    <name evidence="3" type="primary">moeB</name>
    <name evidence="3" type="ORF">GCM10007971_06430</name>
</gene>
<accession>A0A917XSB6</accession>
<dbReference type="Pfam" id="PF00899">
    <property type="entry name" value="ThiF"/>
    <property type="match status" value="1"/>
</dbReference>
<dbReference type="Proteomes" id="UP000624041">
    <property type="component" value="Unassembled WGS sequence"/>
</dbReference>
<comment type="caution">
    <text evidence="3">The sequence shown here is derived from an EMBL/GenBank/DDBJ whole genome shotgun (WGS) entry which is preliminary data.</text>
</comment>
<dbReference type="InterPro" id="IPR000594">
    <property type="entry name" value="ThiF_NAD_FAD-bd"/>
</dbReference>
<keyword evidence="4" id="KW-1185">Reference proteome</keyword>